<evidence type="ECO:0000256" key="1">
    <source>
        <dbReference type="ARBA" id="ARBA00004141"/>
    </source>
</evidence>
<dbReference type="PROSITE" id="PS01130">
    <property type="entry name" value="SLC26A"/>
    <property type="match status" value="1"/>
</dbReference>
<dbReference type="InterPro" id="IPR002645">
    <property type="entry name" value="STAS_dom"/>
</dbReference>
<dbReference type="GO" id="GO:0016020">
    <property type="term" value="C:membrane"/>
    <property type="evidence" value="ECO:0007669"/>
    <property type="project" value="UniProtKB-SubCell"/>
</dbReference>
<evidence type="ECO:0000256" key="2">
    <source>
        <dbReference type="ARBA" id="ARBA00022692"/>
    </source>
</evidence>
<keyword evidence="9" id="KW-1185">Reference proteome</keyword>
<keyword evidence="2 5" id="KW-0812">Transmembrane</keyword>
<accession>A0AAR5PIK6</accession>
<evidence type="ECO:0000313" key="8">
    <source>
        <dbReference type="EnsemblMetazoa" id="XP_019760880.1"/>
    </source>
</evidence>
<feature type="transmembrane region" description="Helical" evidence="5">
    <location>
        <begin position="224"/>
        <end position="250"/>
    </location>
</feature>
<dbReference type="Pfam" id="PF01740">
    <property type="entry name" value="STAS"/>
    <property type="match status" value="1"/>
</dbReference>
<feature type="transmembrane region" description="Helical" evidence="5">
    <location>
        <begin position="71"/>
        <end position="89"/>
    </location>
</feature>
<evidence type="ECO:0008006" key="10">
    <source>
        <dbReference type="Google" id="ProtNLM"/>
    </source>
</evidence>
<feature type="transmembrane region" description="Helical" evidence="5">
    <location>
        <begin position="292"/>
        <end position="314"/>
    </location>
</feature>
<feature type="transmembrane region" description="Helical" evidence="5">
    <location>
        <begin position="326"/>
        <end position="343"/>
    </location>
</feature>
<dbReference type="EnsemblMetazoa" id="XM_019905321.1">
    <property type="protein sequence ID" value="XP_019760880.1"/>
    <property type="gene ID" value="LOC109538191"/>
</dbReference>
<name>A0AAR5PIK6_DENPD</name>
<organism evidence="8 9">
    <name type="scientific">Dendroctonus ponderosae</name>
    <name type="common">Mountain pine beetle</name>
    <dbReference type="NCBI Taxonomy" id="77166"/>
    <lineage>
        <taxon>Eukaryota</taxon>
        <taxon>Metazoa</taxon>
        <taxon>Ecdysozoa</taxon>
        <taxon>Arthropoda</taxon>
        <taxon>Hexapoda</taxon>
        <taxon>Insecta</taxon>
        <taxon>Pterygota</taxon>
        <taxon>Neoptera</taxon>
        <taxon>Endopterygota</taxon>
        <taxon>Coleoptera</taxon>
        <taxon>Polyphaga</taxon>
        <taxon>Cucujiformia</taxon>
        <taxon>Curculionidae</taxon>
        <taxon>Scolytinae</taxon>
        <taxon>Dendroctonus</taxon>
    </lineage>
</organism>
<reference evidence="9" key="1">
    <citation type="journal article" date="2013" name="Genome Biol.">
        <title>Draft genome of the mountain pine beetle, Dendroctonus ponderosae Hopkins, a major forest pest.</title>
        <authorList>
            <person name="Keeling C.I."/>
            <person name="Yuen M.M."/>
            <person name="Liao N.Y."/>
            <person name="Docking T.R."/>
            <person name="Chan S.K."/>
            <person name="Taylor G.A."/>
            <person name="Palmquist D.L."/>
            <person name="Jackman S.D."/>
            <person name="Nguyen A."/>
            <person name="Li M."/>
            <person name="Henderson H."/>
            <person name="Janes J.K."/>
            <person name="Zhao Y."/>
            <person name="Pandoh P."/>
            <person name="Moore R."/>
            <person name="Sperling F.A."/>
            <person name="Huber D.P."/>
            <person name="Birol I."/>
            <person name="Jones S.J."/>
            <person name="Bohlmann J."/>
        </authorList>
    </citation>
    <scope>NUCLEOTIDE SEQUENCE</scope>
</reference>
<dbReference type="Gene3D" id="3.30.750.24">
    <property type="entry name" value="STAS domain"/>
    <property type="match status" value="1"/>
</dbReference>
<feature type="domain" description="STAS" evidence="7">
    <location>
        <begin position="480"/>
        <end position="563"/>
    </location>
</feature>
<feature type="transmembrane region" description="Helical" evidence="5">
    <location>
        <begin position="420"/>
        <end position="453"/>
    </location>
</feature>
<proteinExistence type="predicted"/>
<dbReference type="InterPro" id="IPR018045">
    <property type="entry name" value="S04_transporter_CS"/>
</dbReference>
<feature type="transmembrane region" description="Helical" evidence="5">
    <location>
        <begin position="363"/>
        <end position="384"/>
    </location>
</feature>
<dbReference type="PANTHER" id="PTHR11814">
    <property type="entry name" value="SULFATE TRANSPORTER"/>
    <property type="match status" value="1"/>
</dbReference>
<keyword evidence="3 5" id="KW-1133">Transmembrane helix</keyword>
<evidence type="ECO:0000259" key="7">
    <source>
        <dbReference type="Pfam" id="PF01740"/>
    </source>
</evidence>
<dbReference type="Pfam" id="PF00916">
    <property type="entry name" value="Sulfate_transp"/>
    <property type="match status" value="1"/>
</dbReference>
<protein>
    <recommendedName>
        <fullName evidence="10">STAS domain-containing protein</fullName>
    </recommendedName>
</protein>
<keyword evidence="4 5" id="KW-0472">Membrane</keyword>
<feature type="domain" description="SLC26A/SulP transporter" evidence="6">
    <location>
        <begin position="41"/>
        <end position="425"/>
    </location>
</feature>
<feature type="transmembrane region" description="Helical" evidence="5">
    <location>
        <begin position="40"/>
        <end position="64"/>
    </location>
</feature>
<feature type="transmembrane region" description="Helical" evidence="5">
    <location>
        <begin position="115"/>
        <end position="133"/>
    </location>
</feature>
<feature type="transmembrane region" description="Helical" evidence="5">
    <location>
        <begin position="145"/>
        <end position="163"/>
    </location>
</feature>
<feature type="transmembrane region" description="Helical" evidence="5">
    <location>
        <begin position="391"/>
        <end position="408"/>
    </location>
</feature>
<evidence type="ECO:0000313" key="9">
    <source>
        <dbReference type="Proteomes" id="UP000019118"/>
    </source>
</evidence>
<comment type="subcellular location">
    <subcellularLocation>
        <location evidence="1">Membrane</location>
        <topology evidence="1">Multi-pass membrane protein</topology>
    </subcellularLocation>
</comment>
<evidence type="ECO:0000256" key="4">
    <source>
        <dbReference type="ARBA" id="ARBA00023136"/>
    </source>
</evidence>
<evidence type="ECO:0000256" key="5">
    <source>
        <dbReference type="SAM" id="Phobius"/>
    </source>
</evidence>
<evidence type="ECO:0000256" key="3">
    <source>
        <dbReference type="ARBA" id="ARBA00022989"/>
    </source>
</evidence>
<dbReference type="InterPro" id="IPR011547">
    <property type="entry name" value="SLC26A/SulP_dom"/>
</dbReference>
<dbReference type="Proteomes" id="UP000019118">
    <property type="component" value="Unassembled WGS sequence"/>
</dbReference>
<dbReference type="GO" id="GO:0008271">
    <property type="term" value="F:secondary active sulfate transmembrane transporter activity"/>
    <property type="evidence" value="ECO:0007669"/>
    <property type="project" value="InterPro"/>
</dbReference>
<dbReference type="SUPFAM" id="SSF52091">
    <property type="entry name" value="SpoIIaa-like"/>
    <property type="match status" value="1"/>
</dbReference>
<sequence>MPEPVADSSSQTVKNGSMKKLIFKRLPILSWLPHYTKEDIIADFVAGITVGMTMIPQSVAYAGLAGLQPQYGLYTAFIGSFTYVFFGSVKEVSIGPTSLMALLTFSYVVGRPVEYVILLTFLAGCIEFAMGLFKLGFLVDFMSPCLTSGFTSATSIIIIISQLKGFLGISIKNNSTFPALQEVLSKVQEIKVGDTLLGVTCVVFLMGFKQLGKIKSSNLTTKKLLWLLSISKNALTVFVSSVVACLWFNYEGSVPFKLTGIVPRGLPDIGLPATHAEFNNSTSGFTDMVSSLGSGIIVVPLVAVLANVAIAKAYSSEAVVDASQEMISLGLANILGSFVKAMPSCGAFTRSSVASSSGVRSPLQGLYSGAVIILALSILAPYFFYIPKATLAAILIVAASSLIDYEIFPTLWRCSKVDFIITTMTFAIGILVSVEMSIVIGAIFNVLVLLKAWSRPGILIEKRTSEKGLEYLYIKPELGLFYPAADYLTEKVKKHHNKNPTFPIALDCYGFIKIDYSAAKSLETLAKTYNKKEVGIVFVNVNSKVLCTLMAQGEDNIVSLCQSSYEVNANTFSVRDMENPDEKPLIDSINGRKFSEDIRDIRKGSLCDLE</sequence>
<dbReference type="CDD" id="cd07042">
    <property type="entry name" value="STAS_SulP_like_sulfate_transporter"/>
    <property type="match status" value="1"/>
</dbReference>
<feature type="transmembrane region" description="Helical" evidence="5">
    <location>
        <begin position="195"/>
        <end position="212"/>
    </location>
</feature>
<dbReference type="InterPro" id="IPR001902">
    <property type="entry name" value="SLC26A/SulP_fam"/>
</dbReference>
<dbReference type="AlphaFoldDB" id="A0AAR5PIK6"/>
<evidence type="ECO:0000259" key="6">
    <source>
        <dbReference type="Pfam" id="PF00916"/>
    </source>
</evidence>
<dbReference type="InterPro" id="IPR036513">
    <property type="entry name" value="STAS_dom_sf"/>
</dbReference>
<reference evidence="8" key="2">
    <citation type="submission" date="2024-08" db="UniProtKB">
        <authorList>
            <consortium name="EnsemblMetazoa"/>
        </authorList>
    </citation>
    <scope>IDENTIFICATION</scope>
</reference>